<reference evidence="8" key="1">
    <citation type="submission" date="2020-04" db="EMBL/GenBank/DDBJ databases">
        <authorList>
            <person name="Alioto T."/>
            <person name="Alioto T."/>
            <person name="Gomez Garrido J."/>
        </authorList>
    </citation>
    <scope>NUCLEOTIDE SEQUENCE</scope>
    <source>
        <strain evidence="8">A484AB</strain>
    </source>
</reference>
<dbReference type="PANTHER" id="PTHR43448:SF2">
    <property type="entry name" value="PROTOHEME IX FARNESYLTRANSFERASE, MITOCHONDRIAL"/>
    <property type="match status" value="1"/>
</dbReference>
<dbReference type="Pfam" id="PF01040">
    <property type="entry name" value="UbiA"/>
    <property type="match status" value="1"/>
</dbReference>
<keyword evidence="2" id="KW-0808">Transferase</keyword>
<sequence>MHQSRDQSYTAIPLTDGLWASTLILYTTVYTPLKRLSIANTWVGSVVGALPPLMGWTACTGTLDPGAFILGGILYSWQFPHFNALSWNLRADYSRAGYRMMSVLNPELCRKVTLRHCVSLVALSTLLPVCDVTTWWLALDSLPVNLWFTWLAWKFHKQSDNKSARELFRFSLLHLPILMFLVLFHKKSRKAEPLDIENSLQG</sequence>
<evidence type="ECO:0000256" key="7">
    <source>
        <dbReference type="ARBA" id="ARBA00030253"/>
    </source>
</evidence>
<dbReference type="PANTHER" id="PTHR43448">
    <property type="entry name" value="PROTOHEME IX FARNESYLTRANSFERASE, MITOCHONDRIAL"/>
    <property type="match status" value="1"/>
</dbReference>
<comment type="caution">
    <text evidence="8">The sequence shown here is derived from an EMBL/GenBank/DDBJ whole genome shotgun (WGS) entry which is preliminary data.</text>
</comment>
<keyword evidence="6" id="KW-0472">Membrane</keyword>
<dbReference type="InterPro" id="IPR044878">
    <property type="entry name" value="UbiA_sf"/>
</dbReference>
<evidence type="ECO:0000256" key="6">
    <source>
        <dbReference type="ARBA" id="ARBA00023136"/>
    </source>
</evidence>
<dbReference type="CDD" id="cd13957">
    <property type="entry name" value="PT_UbiA_Cox10"/>
    <property type="match status" value="1"/>
</dbReference>
<keyword evidence="9" id="KW-1185">Reference proteome</keyword>
<dbReference type="GO" id="GO:0006784">
    <property type="term" value="P:heme A biosynthetic process"/>
    <property type="evidence" value="ECO:0007669"/>
    <property type="project" value="TreeGrafter"/>
</dbReference>
<evidence type="ECO:0000313" key="9">
    <source>
        <dbReference type="Proteomes" id="UP001152795"/>
    </source>
</evidence>
<dbReference type="EMBL" id="CACRXK020031229">
    <property type="protein sequence ID" value="CAB4042970.1"/>
    <property type="molecule type" value="Genomic_DNA"/>
</dbReference>
<gene>
    <name evidence="8" type="ORF">PACLA_8A021050</name>
</gene>
<proteinExistence type="predicted"/>
<dbReference type="GO" id="GO:0016020">
    <property type="term" value="C:membrane"/>
    <property type="evidence" value="ECO:0007669"/>
    <property type="project" value="UniProtKB-SubCell"/>
</dbReference>
<evidence type="ECO:0000313" key="8">
    <source>
        <dbReference type="EMBL" id="CAB4042970.1"/>
    </source>
</evidence>
<dbReference type="OrthoDB" id="5211at2759"/>
<dbReference type="Proteomes" id="UP001152795">
    <property type="component" value="Unassembled WGS sequence"/>
</dbReference>
<accession>A0A6S7KL75</accession>
<dbReference type="GO" id="GO:0008495">
    <property type="term" value="F:protoheme IX farnesyltransferase activity"/>
    <property type="evidence" value="ECO:0007669"/>
    <property type="project" value="InterPro"/>
</dbReference>
<organism evidence="8 9">
    <name type="scientific">Paramuricea clavata</name>
    <name type="common">Red gorgonian</name>
    <name type="synonym">Violescent sea-whip</name>
    <dbReference type="NCBI Taxonomy" id="317549"/>
    <lineage>
        <taxon>Eukaryota</taxon>
        <taxon>Metazoa</taxon>
        <taxon>Cnidaria</taxon>
        <taxon>Anthozoa</taxon>
        <taxon>Octocorallia</taxon>
        <taxon>Malacalcyonacea</taxon>
        <taxon>Plexauridae</taxon>
        <taxon>Paramuricea</taxon>
    </lineage>
</organism>
<dbReference type="AlphaFoldDB" id="A0A6S7KL75"/>
<name>A0A6S7KL75_PARCT</name>
<keyword evidence="4" id="KW-1133">Transmembrane helix</keyword>
<evidence type="ECO:0000256" key="1">
    <source>
        <dbReference type="ARBA" id="ARBA00004141"/>
    </source>
</evidence>
<evidence type="ECO:0000256" key="3">
    <source>
        <dbReference type="ARBA" id="ARBA00022692"/>
    </source>
</evidence>
<dbReference type="GO" id="GO:0005739">
    <property type="term" value="C:mitochondrion"/>
    <property type="evidence" value="ECO:0007669"/>
    <property type="project" value="TreeGrafter"/>
</dbReference>
<dbReference type="Gene3D" id="1.10.357.140">
    <property type="entry name" value="UbiA prenyltransferase"/>
    <property type="match status" value="1"/>
</dbReference>
<keyword evidence="3" id="KW-0812">Transmembrane</keyword>
<evidence type="ECO:0000256" key="4">
    <source>
        <dbReference type="ARBA" id="ARBA00022989"/>
    </source>
</evidence>
<dbReference type="InterPro" id="IPR006369">
    <property type="entry name" value="Protohaem_IX_farnesylTrfase"/>
</dbReference>
<dbReference type="InterPro" id="IPR000537">
    <property type="entry name" value="UbiA_prenyltransferase"/>
</dbReference>
<protein>
    <recommendedName>
        <fullName evidence="7">Heme O synthase</fullName>
    </recommendedName>
</protein>
<evidence type="ECO:0000256" key="2">
    <source>
        <dbReference type="ARBA" id="ARBA00022679"/>
    </source>
</evidence>
<comment type="subcellular location">
    <subcellularLocation>
        <location evidence="1">Membrane</location>
        <topology evidence="1">Multi-pass membrane protein</topology>
    </subcellularLocation>
</comment>
<evidence type="ECO:0000256" key="5">
    <source>
        <dbReference type="ARBA" id="ARBA00023133"/>
    </source>
</evidence>
<keyword evidence="5" id="KW-0350">Heme biosynthesis</keyword>